<proteinExistence type="inferred from homology"/>
<keyword evidence="4 7" id="KW-1133">Transmembrane helix</keyword>
<dbReference type="InterPro" id="IPR050250">
    <property type="entry name" value="Macrolide_Exporter_MacB"/>
</dbReference>
<dbReference type="Pfam" id="PF02687">
    <property type="entry name" value="FtsX"/>
    <property type="match status" value="1"/>
</dbReference>
<evidence type="ECO:0000256" key="5">
    <source>
        <dbReference type="ARBA" id="ARBA00023136"/>
    </source>
</evidence>
<evidence type="ECO:0000256" key="1">
    <source>
        <dbReference type="ARBA" id="ARBA00004651"/>
    </source>
</evidence>
<feature type="transmembrane region" description="Helical" evidence="7">
    <location>
        <begin position="380"/>
        <end position="401"/>
    </location>
</feature>
<evidence type="ECO:0000313" key="11">
    <source>
        <dbReference type="Proteomes" id="UP001589844"/>
    </source>
</evidence>
<dbReference type="RefSeq" id="WP_390214040.1">
    <property type="nucleotide sequence ID" value="NZ_JBHLXJ010000018.1"/>
</dbReference>
<name>A0ABV6IHV4_9BURK</name>
<evidence type="ECO:0000256" key="6">
    <source>
        <dbReference type="ARBA" id="ARBA00038076"/>
    </source>
</evidence>
<feature type="domain" description="MacB-like periplasmic core" evidence="9">
    <location>
        <begin position="20"/>
        <end position="241"/>
    </location>
</feature>
<dbReference type="InterPro" id="IPR025857">
    <property type="entry name" value="MacB_PCD"/>
</dbReference>
<evidence type="ECO:0000256" key="4">
    <source>
        <dbReference type="ARBA" id="ARBA00022989"/>
    </source>
</evidence>
<accession>A0ABV6IHV4</accession>
<keyword evidence="3 7" id="KW-0812">Transmembrane</keyword>
<gene>
    <name evidence="10" type="ORF">ACFFJH_16500</name>
</gene>
<feature type="transmembrane region" description="Helical" evidence="7">
    <location>
        <begin position="286"/>
        <end position="306"/>
    </location>
</feature>
<evidence type="ECO:0000259" key="8">
    <source>
        <dbReference type="Pfam" id="PF02687"/>
    </source>
</evidence>
<evidence type="ECO:0000256" key="2">
    <source>
        <dbReference type="ARBA" id="ARBA00022475"/>
    </source>
</evidence>
<dbReference type="EMBL" id="JBHLXJ010000018">
    <property type="protein sequence ID" value="MFC0351422.1"/>
    <property type="molecule type" value="Genomic_DNA"/>
</dbReference>
<evidence type="ECO:0000259" key="9">
    <source>
        <dbReference type="Pfam" id="PF12704"/>
    </source>
</evidence>
<evidence type="ECO:0000256" key="3">
    <source>
        <dbReference type="ARBA" id="ARBA00022692"/>
    </source>
</evidence>
<comment type="subcellular location">
    <subcellularLocation>
        <location evidence="1">Cell membrane</location>
        <topology evidence="1">Multi-pass membrane protein</topology>
    </subcellularLocation>
</comment>
<keyword evidence="11" id="KW-1185">Reference proteome</keyword>
<feature type="transmembrane region" description="Helical" evidence="7">
    <location>
        <begin position="21"/>
        <end position="41"/>
    </location>
</feature>
<organism evidence="10 11">
    <name type="scientific">Undibacterium danionis</name>
    <dbReference type="NCBI Taxonomy" id="1812100"/>
    <lineage>
        <taxon>Bacteria</taxon>
        <taxon>Pseudomonadati</taxon>
        <taxon>Pseudomonadota</taxon>
        <taxon>Betaproteobacteria</taxon>
        <taxon>Burkholderiales</taxon>
        <taxon>Oxalobacteraceae</taxon>
        <taxon>Undibacterium</taxon>
    </lineage>
</organism>
<comment type="similarity">
    <text evidence="6">Belongs to the ABC-4 integral membrane protein family.</text>
</comment>
<dbReference type="InterPro" id="IPR003838">
    <property type="entry name" value="ABC3_permease_C"/>
</dbReference>
<dbReference type="PANTHER" id="PTHR30572:SF4">
    <property type="entry name" value="ABC TRANSPORTER PERMEASE YTRF"/>
    <property type="match status" value="1"/>
</dbReference>
<comment type="caution">
    <text evidence="10">The sequence shown here is derived from an EMBL/GenBank/DDBJ whole genome shotgun (WGS) entry which is preliminary data.</text>
</comment>
<evidence type="ECO:0000313" key="10">
    <source>
        <dbReference type="EMBL" id="MFC0351422.1"/>
    </source>
</evidence>
<keyword evidence="2" id="KW-1003">Cell membrane</keyword>
<keyword evidence="5 7" id="KW-0472">Membrane</keyword>
<sequence>MLKNYLMMALSVYRKRKVFTFINLMCIVLTLVVLLVVTAIMEHSFAPSGVDVNRDRIVQVDRFIKSSEMKSGSSMVMMSGLGYKLIDQYLKPIKSAEKVSAVTRSFPVAVYQDERVEKLTMVFTDAVFWEIYRYQLKEGNFFSRGDVDQGRFHIILNTMIAQRLFGDQAAVGKKLNVRGHQYEVTAVVDDGRGSGGEAKMWAPLTTMPSGIYSESLIGDFYAVLMAKTTADVSVLKKEISEIGKTIKDTDPAKWPTTMLIANTQFDSFARGFSNNIRQEDSGAERVFGSILVMMFMFMLLPALNLVNLNLGRMMERSAEIGVRKAFGASRLELLSQFLVENIVLSLIGCLISFAFTQGFLVWLNHIGLMPDLKLGINFPVFGYGVLVTIVFGIVSGVIPAWRMARLDPVFALKGNA</sequence>
<feature type="domain" description="ABC3 transporter permease C-terminal" evidence="8">
    <location>
        <begin position="292"/>
        <end position="408"/>
    </location>
</feature>
<dbReference type="PANTHER" id="PTHR30572">
    <property type="entry name" value="MEMBRANE COMPONENT OF TRANSPORTER-RELATED"/>
    <property type="match status" value="1"/>
</dbReference>
<evidence type="ECO:0000256" key="7">
    <source>
        <dbReference type="SAM" id="Phobius"/>
    </source>
</evidence>
<dbReference type="Proteomes" id="UP001589844">
    <property type="component" value="Unassembled WGS sequence"/>
</dbReference>
<dbReference type="Pfam" id="PF12704">
    <property type="entry name" value="MacB_PCD"/>
    <property type="match status" value="1"/>
</dbReference>
<reference evidence="10 11" key="1">
    <citation type="submission" date="2024-09" db="EMBL/GenBank/DDBJ databases">
        <authorList>
            <person name="Sun Q."/>
            <person name="Mori K."/>
        </authorList>
    </citation>
    <scope>NUCLEOTIDE SEQUENCE [LARGE SCALE GENOMIC DNA]</scope>
    <source>
        <strain evidence="10 11">CCM 8677</strain>
    </source>
</reference>
<protein>
    <submittedName>
        <fullName evidence="10">ABC transporter permease</fullName>
    </submittedName>
</protein>
<feature type="transmembrane region" description="Helical" evidence="7">
    <location>
        <begin position="338"/>
        <end position="360"/>
    </location>
</feature>